<proteinExistence type="predicted"/>
<evidence type="ECO:0000256" key="2">
    <source>
        <dbReference type="SAM" id="Phobius"/>
    </source>
</evidence>
<name>A0A1H2RRH6_9BACL</name>
<evidence type="ECO:0000313" key="4">
    <source>
        <dbReference type="EMBL" id="SDW21927.1"/>
    </source>
</evidence>
<keyword evidence="2" id="KW-0472">Membrane</keyword>
<dbReference type="Proteomes" id="UP001157137">
    <property type="component" value="Unassembled WGS sequence"/>
</dbReference>
<organism evidence="4 5">
    <name type="scientific">Alicyclobacillus hesperidum</name>
    <dbReference type="NCBI Taxonomy" id="89784"/>
    <lineage>
        <taxon>Bacteria</taxon>
        <taxon>Bacillati</taxon>
        <taxon>Bacillota</taxon>
        <taxon>Bacilli</taxon>
        <taxon>Bacillales</taxon>
        <taxon>Alicyclobacillaceae</taxon>
        <taxon>Alicyclobacillus</taxon>
    </lineage>
</organism>
<evidence type="ECO:0000313" key="5">
    <source>
        <dbReference type="Proteomes" id="UP000182589"/>
    </source>
</evidence>
<evidence type="ECO:0000256" key="1">
    <source>
        <dbReference type="SAM" id="MobiDB-lite"/>
    </source>
</evidence>
<reference evidence="4" key="1">
    <citation type="submission" date="2016-10" db="EMBL/GenBank/DDBJ databases">
        <authorList>
            <person name="de Groot N.N."/>
        </authorList>
    </citation>
    <scope>NUCLEOTIDE SEQUENCE [LARGE SCALE GENOMIC DNA]</scope>
    <source>
        <strain evidence="4">DSM 12489</strain>
    </source>
</reference>
<sequence>MRYWLILLSVLVFLIIVYTLFYLWARRRQRKFDEQYLANKERHEVFVLAKKRVRERGPSGVSKYVPLPTYQVTGRVSVGQTMRGVNVNRVTTVTFRTTKEEYDKIEVNRKYKMDIMGNYIGSVVTEVSSKRLKNAQQRRQREETSAPNTPRRWFGRKR</sequence>
<protein>
    <submittedName>
        <fullName evidence="4">Uncharacterized protein</fullName>
    </submittedName>
</protein>
<evidence type="ECO:0000313" key="3">
    <source>
        <dbReference type="EMBL" id="GLV13497.1"/>
    </source>
</evidence>
<keyword evidence="2" id="KW-0812">Transmembrane</keyword>
<feature type="transmembrane region" description="Helical" evidence="2">
    <location>
        <begin position="6"/>
        <end position="25"/>
    </location>
</feature>
<reference evidence="5" key="2">
    <citation type="submission" date="2016-10" db="EMBL/GenBank/DDBJ databases">
        <authorList>
            <person name="Varghese N."/>
        </authorList>
    </citation>
    <scope>NUCLEOTIDE SEQUENCE [LARGE SCALE GENOMIC DNA]</scope>
    <source>
        <strain evidence="5">DSM 12489</strain>
    </source>
</reference>
<dbReference type="STRING" id="89784.SAMN04489725_103110"/>
<dbReference type="EMBL" id="BSRA01000005">
    <property type="protein sequence ID" value="GLV13497.1"/>
    <property type="molecule type" value="Genomic_DNA"/>
</dbReference>
<dbReference type="EMBL" id="FNOJ01000003">
    <property type="protein sequence ID" value="SDW21927.1"/>
    <property type="molecule type" value="Genomic_DNA"/>
</dbReference>
<dbReference type="RefSeq" id="WP_237716478.1">
    <property type="nucleotide sequence ID" value="NZ_BSRA01000005.1"/>
</dbReference>
<gene>
    <name evidence="3" type="ORF">Heshes_11810</name>
    <name evidence="4" type="ORF">SAMN04489725_103110</name>
</gene>
<reference evidence="3" key="3">
    <citation type="submission" date="2023-02" db="EMBL/GenBank/DDBJ databases">
        <title>Proposal of a novel subspecies: Alicyclobacillus hesperidum subspecies aegle.</title>
        <authorList>
            <person name="Goto K."/>
            <person name="Fujii T."/>
            <person name="Yasui K."/>
            <person name="Mochida K."/>
            <person name="Kato-Tanaka Y."/>
            <person name="Morohoshi S."/>
            <person name="An S.Y."/>
            <person name="Kasai H."/>
            <person name="Yokota A."/>
        </authorList>
    </citation>
    <scope>NUCLEOTIDE SEQUENCE</scope>
    <source>
        <strain evidence="3">DSM 12766</strain>
    </source>
</reference>
<dbReference type="Proteomes" id="UP000182589">
    <property type="component" value="Unassembled WGS sequence"/>
</dbReference>
<keyword evidence="5" id="KW-1185">Reference proteome</keyword>
<feature type="region of interest" description="Disordered" evidence="1">
    <location>
        <begin position="132"/>
        <end position="158"/>
    </location>
</feature>
<keyword evidence="2" id="KW-1133">Transmembrane helix</keyword>
<dbReference type="AlphaFoldDB" id="A0A1H2RRH6"/>
<accession>A0A1H2RRH6</accession>